<gene>
    <name evidence="1" type="ORF">GCM10023209_36340</name>
</gene>
<reference evidence="2" key="1">
    <citation type="journal article" date="2019" name="Int. J. Syst. Evol. Microbiol.">
        <title>The Global Catalogue of Microorganisms (GCM) 10K type strain sequencing project: providing services to taxonomists for standard genome sequencing and annotation.</title>
        <authorList>
            <consortium name="The Broad Institute Genomics Platform"/>
            <consortium name="The Broad Institute Genome Sequencing Center for Infectious Disease"/>
            <person name="Wu L."/>
            <person name="Ma J."/>
        </authorList>
    </citation>
    <scope>NUCLEOTIDE SEQUENCE [LARGE SCALE GENOMIC DNA]</scope>
    <source>
        <strain evidence="2">JCM 18015</strain>
    </source>
</reference>
<dbReference type="InterPro" id="IPR024524">
    <property type="entry name" value="DUF3800"/>
</dbReference>
<evidence type="ECO:0008006" key="3">
    <source>
        <dbReference type="Google" id="ProtNLM"/>
    </source>
</evidence>
<evidence type="ECO:0000313" key="1">
    <source>
        <dbReference type="EMBL" id="GAA5081531.1"/>
    </source>
</evidence>
<dbReference type="Proteomes" id="UP001499910">
    <property type="component" value="Unassembled WGS sequence"/>
</dbReference>
<comment type="caution">
    <text evidence="1">The sequence shown here is derived from an EMBL/GenBank/DDBJ whole genome shotgun (WGS) entry which is preliminary data.</text>
</comment>
<sequence>MAKKGCFSCLEDPEREKAWNAHCLRLYRQADYRVITASVDKIGFYFKYPKWNDDIYFLLVKTLLERYFFLLQSEGATGDVLAEQRGKSDKRLKLKFRETLDNGTGFISAKDLNKHITSKEIKVKPESDDIAGLQLADLLAATSFSHCHKIYAKGRGPLGFSSEVADILETEKYHRDNRGNPNKYGRVWRP</sequence>
<dbReference type="Pfam" id="PF12686">
    <property type="entry name" value="DUF3800"/>
    <property type="match status" value="1"/>
</dbReference>
<evidence type="ECO:0000313" key="2">
    <source>
        <dbReference type="Proteomes" id="UP001499910"/>
    </source>
</evidence>
<proteinExistence type="predicted"/>
<keyword evidence="2" id="KW-1185">Reference proteome</keyword>
<dbReference type="EMBL" id="BAABHW010000007">
    <property type="protein sequence ID" value="GAA5081531.1"/>
    <property type="molecule type" value="Genomic_DNA"/>
</dbReference>
<accession>A0ABP9LME5</accession>
<organism evidence="1 2">
    <name type="scientific">[Roseibacterium] beibuensis</name>
    <dbReference type="NCBI Taxonomy" id="1193142"/>
    <lineage>
        <taxon>Bacteria</taxon>
        <taxon>Pseudomonadati</taxon>
        <taxon>Pseudomonadota</taxon>
        <taxon>Alphaproteobacteria</taxon>
        <taxon>Rhodobacterales</taxon>
        <taxon>Roseobacteraceae</taxon>
        <taxon>Roseicyclus</taxon>
    </lineage>
</organism>
<protein>
    <recommendedName>
        <fullName evidence="3">EF-hand domain-containing protein</fullName>
    </recommendedName>
</protein>
<name>A0ABP9LME5_9RHOB</name>